<dbReference type="AlphaFoldDB" id="A0ABD1V0D7"/>
<protein>
    <submittedName>
        <fullName evidence="1">Uncharacterized protein</fullName>
    </submittedName>
</protein>
<keyword evidence="2" id="KW-1185">Reference proteome</keyword>
<proteinExistence type="predicted"/>
<evidence type="ECO:0000313" key="1">
    <source>
        <dbReference type="EMBL" id="KAL2530662.1"/>
    </source>
</evidence>
<dbReference type="EMBL" id="JBFOLJ010000006">
    <property type="protein sequence ID" value="KAL2530662.1"/>
    <property type="molecule type" value="Genomic_DNA"/>
</dbReference>
<gene>
    <name evidence="1" type="ORF">Fot_23263</name>
</gene>
<dbReference type="Proteomes" id="UP001604277">
    <property type="component" value="Unassembled WGS sequence"/>
</dbReference>
<accession>A0ABD1V0D7</accession>
<reference evidence="2" key="1">
    <citation type="submission" date="2024-07" db="EMBL/GenBank/DDBJ databases">
        <title>Two chromosome-level genome assemblies of Korean endemic species Abeliophyllum distichum and Forsythia ovata (Oleaceae).</title>
        <authorList>
            <person name="Jang H."/>
        </authorList>
    </citation>
    <scope>NUCLEOTIDE SEQUENCE [LARGE SCALE GENOMIC DNA]</scope>
</reference>
<comment type="caution">
    <text evidence="1">The sequence shown here is derived from an EMBL/GenBank/DDBJ whole genome shotgun (WGS) entry which is preliminary data.</text>
</comment>
<evidence type="ECO:0000313" key="2">
    <source>
        <dbReference type="Proteomes" id="UP001604277"/>
    </source>
</evidence>
<name>A0ABD1V0D7_9LAMI</name>
<organism evidence="1 2">
    <name type="scientific">Forsythia ovata</name>
    <dbReference type="NCBI Taxonomy" id="205694"/>
    <lineage>
        <taxon>Eukaryota</taxon>
        <taxon>Viridiplantae</taxon>
        <taxon>Streptophyta</taxon>
        <taxon>Embryophyta</taxon>
        <taxon>Tracheophyta</taxon>
        <taxon>Spermatophyta</taxon>
        <taxon>Magnoliopsida</taxon>
        <taxon>eudicotyledons</taxon>
        <taxon>Gunneridae</taxon>
        <taxon>Pentapetalae</taxon>
        <taxon>asterids</taxon>
        <taxon>lamiids</taxon>
        <taxon>Lamiales</taxon>
        <taxon>Oleaceae</taxon>
        <taxon>Forsythieae</taxon>
        <taxon>Forsythia</taxon>
    </lineage>
</organism>
<sequence length="155" mass="17398">MRNLKVIDRGGGLRSNAAIDPSTLFTSFTLKPNSLSSADKCSGRLSPSRRRRSSSAMFSDFSFSQSLSPIGRMRNAGRLEEEEWLLMALHWRKKRNEPVATESKEVRNLRWKWASTAFDGLGECSRMVTGGDEDSLLVVLNRRFANVLRSAIDEG</sequence>